<dbReference type="Proteomes" id="UP001499909">
    <property type="component" value="Unassembled WGS sequence"/>
</dbReference>
<dbReference type="EMBL" id="BAABDH010000041">
    <property type="protein sequence ID" value="GAA3940548.1"/>
    <property type="molecule type" value="Genomic_DNA"/>
</dbReference>
<protein>
    <recommendedName>
        <fullName evidence="4">Terminase small subunit</fullName>
    </recommendedName>
</protein>
<evidence type="ECO:0000313" key="2">
    <source>
        <dbReference type="EMBL" id="GAA3940548.1"/>
    </source>
</evidence>
<proteinExistence type="predicted"/>
<evidence type="ECO:0008006" key="4">
    <source>
        <dbReference type="Google" id="ProtNLM"/>
    </source>
</evidence>
<feature type="region of interest" description="Disordered" evidence="1">
    <location>
        <begin position="223"/>
        <end position="244"/>
    </location>
</feature>
<name>A0ABP7N9K5_9BACT</name>
<organism evidence="2 3">
    <name type="scientific">Hymenobacter algoricola</name>
    <dbReference type="NCBI Taxonomy" id="486267"/>
    <lineage>
        <taxon>Bacteria</taxon>
        <taxon>Pseudomonadati</taxon>
        <taxon>Bacteroidota</taxon>
        <taxon>Cytophagia</taxon>
        <taxon>Cytophagales</taxon>
        <taxon>Hymenobacteraceae</taxon>
        <taxon>Hymenobacter</taxon>
    </lineage>
</organism>
<accession>A0ABP7N9K5</accession>
<comment type="caution">
    <text evidence="2">The sequence shown here is derived from an EMBL/GenBank/DDBJ whole genome shotgun (WGS) entry which is preliminary data.</text>
</comment>
<evidence type="ECO:0000256" key="1">
    <source>
        <dbReference type="SAM" id="MobiDB-lite"/>
    </source>
</evidence>
<sequence>MNHQQRAFAAAYARLWKGAPAAREAGYSVKTAKQQATAMLNDQRIMAAVLAEAARLGMTTEEATVRMSEWGRVSIDDVMTLETEEYPTRIQKPLREIVAENYEKIQFEQELAIRTEILFTDKKDQKRYRNKQQEAHLLRLIAHERLLLELEKDPEATREVPGPLATREVVNLDLVKVHKLKAGHMIKKVTPTRYGTAVELHDAKDAVSQMLKIHGAYAPEKHDITTNGNDLPGSNIMMPDNGRD</sequence>
<keyword evidence="3" id="KW-1185">Reference proteome</keyword>
<reference evidence="3" key="1">
    <citation type="journal article" date="2019" name="Int. J. Syst. Evol. Microbiol.">
        <title>The Global Catalogue of Microorganisms (GCM) 10K type strain sequencing project: providing services to taxonomists for standard genome sequencing and annotation.</title>
        <authorList>
            <consortium name="The Broad Institute Genomics Platform"/>
            <consortium name="The Broad Institute Genome Sequencing Center for Infectious Disease"/>
            <person name="Wu L."/>
            <person name="Ma J."/>
        </authorList>
    </citation>
    <scope>NUCLEOTIDE SEQUENCE [LARGE SCALE GENOMIC DNA]</scope>
    <source>
        <strain evidence="3">JCM 17214</strain>
    </source>
</reference>
<dbReference type="InterPro" id="IPR038713">
    <property type="entry name" value="Terminase_Gp1_N_sf"/>
</dbReference>
<evidence type="ECO:0000313" key="3">
    <source>
        <dbReference type="Proteomes" id="UP001499909"/>
    </source>
</evidence>
<dbReference type="Gene3D" id="1.10.10.1400">
    <property type="entry name" value="Terminase, small subunit, N-terminal DNA-binding domain, HTH motif"/>
    <property type="match status" value="1"/>
</dbReference>
<gene>
    <name evidence="2" type="ORF">GCM10022406_25680</name>
</gene>